<dbReference type="InterPro" id="IPR050681">
    <property type="entry name" value="CDF/SLC30A"/>
</dbReference>
<dbReference type="EMBL" id="JALLPJ020000826">
    <property type="protein sequence ID" value="KAL3781953.1"/>
    <property type="molecule type" value="Genomic_DNA"/>
</dbReference>
<keyword evidence="7" id="KW-0406">Ion transport</keyword>
<evidence type="ECO:0000313" key="12">
    <source>
        <dbReference type="EMBL" id="KAL3781953.1"/>
    </source>
</evidence>
<sequence length="230" mass="25052">MDDLDVKMMFIIATTGVEVTIILMPILKENQVHLPDDGHHLHEHHCHSHCDSLSSPLLDRQSANTVEKKIRNVNLNAAYIHALADLAGSVALLIAASIIWWKPTWQVADPMCSLVVSVMVIISTTGVTKSSLAVLMERVPSGVKWDEIHNAICQVPGVTNVHDLHIWSVSHGSPALSLHAAADNVDQAYHDIKKICHKHNISKIVLQIQSSSYTDGCVTCARESNGGGVC</sequence>
<dbReference type="AlphaFoldDB" id="A0ABD3P3D4"/>
<keyword evidence="4 9" id="KW-0812">Transmembrane</keyword>
<keyword evidence="13" id="KW-1185">Reference proteome</keyword>
<keyword evidence="5" id="KW-0864">Zinc transport</keyword>
<gene>
    <name evidence="12" type="ORF">ACHAWO_002673</name>
</gene>
<evidence type="ECO:0000256" key="1">
    <source>
        <dbReference type="ARBA" id="ARBA00004141"/>
    </source>
</evidence>
<comment type="caution">
    <text evidence="12">The sequence shown here is derived from an EMBL/GenBank/DDBJ whole genome shotgun (WGS) entry which is preliminary data.</text>
</comment>
<dbReference type="InterPro" id="IPR002524">
    <property type="entry name" value="Cation_efflux"/>
</dbReference>
<dbReference type="GO" id="GO:0006829">
    <property type="term" value="P:zinc ion transport"/>
    <property type="evidence" value="ECO:0007669"/>
    <property type="project" value="UniProtKB-KW"/>
</dbReference>
<dbReference type="SUPFAM" id="SSF161111">
    <property type="entry name" value="Cation efflux protein transmembrane domain-like"/>
    <property type="match status" value="1"/>
</dbReference>
<protein>
    <submittedName>
        <fullName evidence="12">Uncharacterized protein</fullName>
    </submittedName>
</protein>
<evidence type="ECO:0000313" key="13">
    <source>
        <dbReference type="Proteomes" id="UP001530400"/>
    </source>
</evidence>
<feature type="transmembrane region" description="Helical" evidence="9">
    <location>
        <begin position="6"/>
        <end position="27"/>
    </location>
</feature>
<dbReference type="InterPro" id="IPR058533">
    <property type="entry name" value="Cation_efflux_TM"/>
</dbReference>
<feature type="transmembrane region" description="Helical" evidence="9">
    <location>
        <begin position="107"/>
        <end position="128"/>
    </location>
</feature>
<proteinExistence type="inferred from homology"/>
<keyword evidence="8 9" id="KW-0472">Membrane</keyword>
<organism evidence="12 13">
    <name type="scientific">Cyclotella atomus</name>
    <dbReference type="NCBI Taxonomy" id="382360"/>
    <lineage>
        <taxon>Eukaryota</taxon>
        <taxon>Sar</taxon>
        <taxon>Stramenopiles</taxon>
        <taxon>Ochrophyta</taxon>
        <taxon>Bacillariophyta</taxon>
        <taxon>Coscinodiscophyceae</taxon>
        <taxon>Thalassiosirophycidae</taxon>
        <taxon>Stephanodiscales</taxon>
        <taxon>Stephanodiscaceae</taxon>
        <taxon>Cyclotella</taxon>
    </lineage>
</organism>
<dbReference type="PANTHER" id="PTHR11562:SF17">
    <property type="entry name" value="RE54080P-RELATED"/>
    <property type="match status" value="1"/>
</dbReference>
<dbReference type="InterPro" id="IPR027470">
    <property type="entry name" value="Cation_efflux_CTD"/>
</dbReference>
<evidence type="ECO:0000256" key="9">
    <source>
        <dbReference type="SAM" id="Phobius"/>
    </source>
</evidence>
<evidence type="ECO:0000256" key="5">
    <source>
        <dbReference type="ARBA" id="ARBA00022906"/>
    </source>
</evidence>
<evidence type="ECO:0000256" key="2">
    <source>
        <dbReference type="ARBA" id="ARBA00008873"/>
    </source>
</evidence>
<evidence type="ECO:0000256" key="7">
    <source>
        <dbReference type="ARBA" id="ARBA00023065"/>
    </source>
</evidence>
<dbReference type="InterPro" id="IPR027469">
    <property type="entry name" value="Cation_efflux_TMD_sf"/>
</dbReference>
<dbReference type="NCBIfam" id="TIGR01297">
    <property type="entry name" value="CDF"/>
    <property type="match status" value="1"/>
</dbReference>
<name>A0ABD3P3D4_9STRA</name>
<reference evidence="12 13" key="1">
    <citation type="submission" date="2024-10" db="EMBL/GenBank/DDBJ databases">
        <title>Updated reference genomes for cyclostephanoid diatoms.</title>
        <authorList>
            <person name="Roberts W.R."/>
            <person name="Alverson A.J."/>
        </authorList>
    </citation>
    <scope>NUCLEOTIDE SEQUENCE [LARGE SCALE GENOMIC DNA]</scope>
    <source>
        <strain evidence="12 13">AJA010-31</strain>
    </source>
</reference>
<dbReference type="Pfam" id="PF01545">
    <property type="entry name" value="Cation_efflux"/>
    <property type="match status" value="1"/>
</dbReference>
<dbReference type="Pfam" id="PF16916">
    <property type="entry name" value="ZT_dimer"/>
    <property type="match status" value="1"/>
</dbReference>
<evidence type="ECO:0000259" key="10">
    <source>
        <dbReference type="Pfam" id="PF01545"/>
    </source>
</evidence>
<accession>A0ABD3P3D4</accession>
<evidence type="ECO:0000259" key="11">
    <source>
        <dbReference type="Pfam" id="PF16916"/>
    </source>
</evidence>
<dbReference type="PANTHER" id="PTHR11562">
    <property type="entry name" value="CATION EFFLUX PROTEIN/ ZINC TRANSPORTER"/>
    <property type="match status" value="1"/>
</dbReference>
<feature type="domain" description="Cation efflux protein cytoplasmic" evidence="11">
    <location>
        <begin position="141"/>
        <end position="193"/>
    </location>
</feature>
<keyword evidence="3" id="KW-0813">Transport</keyword>
<evidence type="ECO:0000256" key="3">
    <source>
        <dbReference type="ARBA" id="ARBA00022448"/>
    </source>
</evidence>
<dbReference type="GO" id="GO:0016020">
    <property type="term" value="C:membrane"/>
    <property type="evidence" value="ECO:0007669"/>
    <property type="project" value="UniProtKB-SubCell"/>
</dbReference>
<feature type="transmembrane region" description="Helical" evidence="9">
    <location>
        <begin position="78"/>
        <end position="101"/>
    </location>
</feature>
<keyword evidence="5" id="KW-0862">Zinc</keyword>
<feature type="domain" description="Cation efflux protein transmembrane" evidence="10">
    <location>
        <begin position="34"/>
        <end position="136"/>
    </location>
</feature>
<evidence type="ECO:0000256" key="6">
    <source>
        <dbReference type="ARBA" id="ARBA00022989"/>
    </source>
</evidence>
<keyword evidence="6 9" id="KW-1133">Transmembrane helix</keyword>
<comment type="similarity">
    <text evidence="2">Belongs to the cation diffusion facilitator (CDF) transporter (TC 2.A.4) family. SLC30A subfamily.</text>
</comment>
<evidence type="ECO:0000256" key="8">
    <source>
        <dbReference type="ARBA" id="ARBA00023136"/>
    </source>
</evidence>
<dbReference type="SUPFAM" id="SSF160240">
    <property type="entry name" value="Cation efflux protein cytoplasmic domain-like"/>
    <property type="match status" value="1"/>
</dbReference>
<evidence type="ECO:0000256" key="4">
    <source>
        <dbReference type="ARBA" id="ARBA00022692"/>
    </source>
</evidence>
<comment type="subcellular location">
    <subcellularLocation>
        <location evidence="1">Membrane</location>
        <topology evidence="1">Multi-pass membrane protein</topology>
    </subcellularLocation>
</comment>
<dbReference type="Gene3D" id="1.20.1510.10">
    <property type="entry name" value="Cation efflux protein transmembrane domain"/>
    <property type="match status" value="1"/>
</dbReference>
<dbReference type="Proteomes" id="UP001530400">
    <property type="component" value="Unassembled WGS sequence"/>
</dbReference>
<dbReference type="InterPro" id="IPR036837">
    <property type="entry name" value="Cation_efflux_CTD_sf"/>
</dbReference>